<evidence type="ECO:0000313" key="3">
    <source>
        <dbReference type="Proteomes" id="UP000323242"/>
    </source>
</evidence>
<dbReference type="EMBL" id="VSZQ01000028">
    <property type="protein sequence ID" value="TYR65213.1"/>
    <property type="molecule type" value="Genomic_DNA"/>
</dbReference>
<dbReference type="PANTHER" id="PTHR47237">
    <property type="entry name" value="SLL0310 PROTEIN"/>
    <property type="match status" value="1"/>
</dbReference>
<dbReference type="PROSITE" id="PS51186">
    <property type="entry name" value="GNAT"/>
    <property type="match status" value="1"/>
</dbReference>
<feature type="domain" description="N-acetyltransferase" evidence="1">
    <location>
        <begin position="7"/>
        <end position="138"/>
    </location>
</feature>
<dbReference type="InterPro" id="IPR016181">
    <property type="entry name" value="Acyl_CoA_acyltransferase"/>
</dbReference>
<dbReference type="AlphaFoldDB" id="A0A5D4JNK0"/>
<dbReference type="InterPro" id="IPR052729">
    <property type="entry name" value="Acyl/Acetyltrans_Enzymes"/>
</dbReference>
<organism evidence="2 3">
    <name type="scientific">Streptomyces parvus</name>
    <dbReference type="NCBI Taxonomy" id="66428"/>
    <lineage>
        <taxon>Bacteria</taxon>
        <taxon>Bacillati</taxon>
        <taxon>Actinomycetota</taxon>
        <taxon>Actinomycetes</taxon>
        <taxon>Kitasatosporales</taxon>
        <taxon>Streptomycetaceae</taxon>
        <taxon>Streptomyces</taxon>
    </lineage>
</organism>
<keyword evidence="3" id="KW-1185">Reference proteome</keyword>
<dbReference type="InterPro" id="IPR041496">
    <property type="entry name" value="YitH/HolE_GNAT"/>
</dbReference>
<reference evidence="2 3" key="1">
    <citation type="submission" date="2019-08" db="EMBL/GenBank/DDBJ databases">
        <title>Draft genome for granaticin producer strain Streptomyces parvus C05.</title>
        <authorList>
            <person name="Gonzalez-Pimentel J.L."/>
        </authorList>
    </citation>
    <scope>NUCLEOTIDE SEQUENCE [LARGE SCALE GENOMIC DNA]</scope>
    <source>
        <strain evidence="2 3">C05</strain>
    </source>
</reference>
<proteinExistence type="predicted"/>
<gene>
    <name evidence="2" type="ORF">FY004_07430</name>
</gene>
<accession>A0A5D4JNK0</accession>
<dbReference type="Pfam" id="PF18014">
    <property type="entry name" value="Acetyltransf_18"/>
    <property type="match status" value="1"/>
</dbReference>
<dbReference type="SUPFAM" id="SSF55729">
    <property type="entry name" value="Acyl-CoA N-acyltransferases (Nat)"/>
    <property type="match status" value="1"/>
</dbReference>
<sequence>MNSHDVFTVSTATLDDWYQVAEWADQEGWNVGDGDVACFHPTDPAGFFIGRLGARPVAAVSIVNYDDRYAVLGHYLTDPEFRGRGYGLATWKAAFPHSGNRTVGLDAMPAQQANYETSGFKAVHNTVHFAGIPARPGGLGGLGGLVEGVAPVTPEHAEALAAYDRHCFPADRSGFVARWLTAPGRTARVRLRDGAVAGYGVIRPAGRGHRIGPLFADTPEDAAALFDGLVEHLGPGEEVSLDIPGTHAASADLLTSRGLAAQFHTVRMYTGPVPETAEERVFAITTLELG</sequence>
<dbReference type="GO" id="GO:0016747">
    <property type="term" value="F:acyltransferase activity, transferring groups other than amino-acyl groups"/>
    <property type="evidence" value="ECO:0007669"/>
    <property type="project" value="InterPro"/>
</dbReference>
<keyword evidence="2" id="KW-0808">Transferase</keyword>
<name>A0A5D4JNK0_9ACTN</name>
<dbReference type="PANTHER" id="PTHR47237:SF1">
    <property type="entry name" value="SLL0310 PROTEIN"/>
    <property type="match status" value="1"/>
</dbReference>
<dbReference type="Proteomes" id="UP000323242">
    <property type="component" value="Unassembled WGS sequence"/>
</dbReference>
<protein>
    <submittedName>
        <fullName evidence="2">GNAT family N-acetyltransferase</fullName>
    </submittedName>
</protein>
<comment type="caution">
    <text evidence="2">The sequence shown here is derived from an EMBL/GenBank/DDBJ whole genome shotgun (WGS) entry which is preliminary data.</text>
</comment>
<dbReference type="RefSeq" id="WP_148901886.1">
    <property type="nucleotide sequence ID" value="NZ_VSZQ01000028.1"/>
</dbReference>
<evidence type="ECO:0000313" key="2">
    <source>
        <dbReference type="EMBL" id="TYR65213.1"/>
    </source>
</evidence>
<dbReference type="InterPro" id="IPR000182">
    <property type="entry name" value="GNAT_dom"/>
</dbReference>
<dbReference type="Gene3D" id="3.40.630.90">
    <property type="match status" value="1"/>
</dbReference>
<evidence type="ECO:0000259" key="1">
    <source>
        <dbReference type="PROSITE" id="PS51186"/>
    </source>
</evidence>
<dbReference type="Pfam" id="PF00583">
    <property type="entry name" value="Acetyltransf_1"/>
    <property type="match status" value="1"/>
</dbReference>
<dbReference type="CDD" id="cd04301">
    <property type="entry name" value="NAT_SF"/>
    <property type="match status" value="1"/>
</dbReference>
<dbReference type="Gene3D" id="3.40.630.30">
    <property type="match status" value="1"/>
</dbReference>